<dbReference type="InterPro" id="IPR036909">
    <property type="entry name" value="Cyt_c-like_dom_sf"/>
</dbReference>
<sequence length="152" mass="15890">MKNPIIQFILCAIIGLGLGYVVFDVVLADGGNNKEVASSAETAKSTTKATKEEQKTTKTEDIATASGEENILQSKGCIGCHAVKGLNLDGGATGPDLSQAYNNVEGKHGKPIQEFLKEPTSAVMSSVIGGNPLTDDEIAQIVEQLKKASEAK</sequence>
<dbReference type="PROSITE" id="PS51007">
    <property type="entry name" value="CYTC"/>
    <property type="match status" value="1"/>
</dbReference>
<keyword evidence="6" id="KW-1133">Transmembrane helix</keyword>
<dbReference type="InterPro" id="IPR009056">
    <property type="entry name" value="Cyt_c-like_dom"/>
</dbReference>
<evidence type="ECO:0000256" key="3">
    <source>
        <dbReference type="ARBA" id="ARBA00023004"/>
    </source>
</evidence>
<feature type="domain" description="Cytochrome c" evidence="7">
    <location>
        <begin position="62"/>
        <end position="149"/>
    </location>
</feature>
<feature type="compositionally biased region" description="Basic and acidic residues" evidence="5">
    <location>
        <begin position="49"/>
        <end position="61"/>
    </location>
</feature>
<protein>
    <submittedName>
        <fullName evidence="8">Mono/diheme cytochrome c family protein</fullName>
    </submittedName>
</protein>
<comment type="caution">
    <text evidence="8">The sequence shown here is derived from an EMBL/GenBank/DDBJ whole genome shotgun (WGS) entry which is preliminary data.</text>
</comment>
<keyword evidence="9" id="KW-1185">Reference proteome</keyword>
<evidence type="ECO:0000256" key="1">
    <source>
        <dbReference type="ARBA" id="ARBA00022617"/>
    </source>
</evidence>
<keyword evidence="3 4" id="KW-0408">Iron</keyword>
<dbReference type="RefSeq" id="WP_307148986.1">
    <property type="nucleotide sequence ID" value="NZ_JAUSTU010000002.1"/>
</dbReference>
<gene>
    <name evidence="8" type="ORF">J2S07_000684</name>
</gene>
<feature type="region of interest" description="Disordered" evidence="5">
    <location>
        <begin position="45"/>
        <end position="65"/>
    </location>
</feature>
<keyword evidence="1 4" id="KW-0349">Heme</keyword>
<accession>A0ABT9V0F7</accession>
<evidence type="ECO:0000256" key="4">
    <source>
        <dbReference type="PROSITE-ProRule" id="PRU00433"/>
    </source>
</evidence>
<proteinExistence type="predicted"/>
<evidence type="ECO:0000256" key="5">
    <source>
        <dbReference type="SAM" id="MobiDB-lite"/>
    </source>
</evidence>
<organism evidence="8 9">
    <name type="scientific">Anoxybacillus andreesenii</name>
    <dbReference type="NCBI Taxonomy" id="1325932"/>
    <lineage>
        <taxon>Bacteria</taxon>
        <taxon>Bacillati</taxon>
        <taxon>Bacillota</taxon>
        <taxon>Bacilli</taxon>
        <taxon>Bacillales</taxon>
        <taxon>Anoxybacillaceae</taxon>
        <taxon>Anoxybacillus</taxon>
    </lineage>
</organism>
<dbReference type="EMBL" id="JAUSTU010000002">
    <property type="protein sequence ID" value="MDQ0154380.1"/>
    <property type="molecule type" value="Genomic_DNA"/>
</dbReference>
<evidence type="ECO:0000259" key="7">
    <source>
        <dbReference type="PROSITE" id="PS51007"/>
    </source>
</evidence>
<evidence type="ECO:0000313" key="8">
    <source>
        <dbReference type="EMBL" id="MDQ0154380.1"/>
    </source>
</evidence>
<dbReference type="Proteomes" id="UP001231362">
    <property type="component" value="Unassembled WGS sequence"/>
</dbReference>
<keyword evidence="6" id="KW-0472">Membrane</keyword>
<evidence type="ECO:0000256" key="2">
    <source>
        <dbReference type="ARBA" id="ARBA00022723"/>
    </source>
</evidence>
<reference evidence="8 9" key="1">
    <citation type="submission" date="2023-07" db="EMBL/GenBank/DDBJ databases">
        <title>Genomic Encyclopedia of Type Strains, Phase IV (KMG-IV): sequencing the most valuable type-strain genomes for metagenomic binning, comparative biology and taxonomic classification.</title>
        <authorList>
            <person name="Goeker M."/>
        </authorList>
    </citation>
    <scope>NUCLEOTIDE SEQUENCE [LARGE SCALE GENOMIC DNA]</scope>
    <source>
        <strain evidence="8 9">DSM 23948</strain>
    </source>
</reference>
<keyword evidence="2 4" id="KW-0479">Metal-binding</keyword>
<dbReference type="SUPFAM" id="SSF46626">
    <property type="entry name" value="Cytochrome c"/>
    <property type="match status" value="1"/>
</dbReference>
<evidence type="ECO:0000313" key="9">
    <source>
        <dbReference type="Proteomes" id="UP001231362"/>
    </source>
</evidence>
<name>A0ABT9V0F7_9BACL</name>
<dbReference type="Gene3D" id="1.10.760.10">
    <property type="entry name" value="Cytochrome c-like domain"/>
    <property type="match status" value="1"/>
</dbReference>
<feature type="transmembrane region" description="Helical" evidence="6">
    <location>
        <begin position="6"/>
        <end position="27"/>
    </location>
</feature>
<evidence type="ECO:0000256" key="6">
    <source>
        <dbReference type="SAM" id="Phobius"/>
    </source>
</evidence>
<keyword evidence="6" id="KW-0812">Transmembrane</keyword>